<dbReference type="Pfam" id="PF23571">
    <property type="entry name" value="GH3_M"/>
    <property type="match status" value="1"/>
</dbReference>
<name>A0A0C2Z349_9AGAM</name>
<sequence length="385" mass="43480">MASMIPGLVAPWATGLISRHQSFLLIHALFALADRNLEQIATTFVTFFIDLVSYVQEEWDMLLSSIRDGVVPNIEHIDHVRDYLQINMHADPQRAEELRTIGPPFSSPAWAPRVWPKRRILSCICSGIFATTLPMARSVIGPDVVVKNPGYACTESLLAGPFNPEDTDTFVTSTKDVVEYLDLADNKIHGNIRQAWDLQPGKLYQGVVTTVNGLWRYVLDDVFHVIGFDPRNGSPVFKYHGRRSLAIQFQYAIITEADLVQVTQAIDEEDMLRVQEFTTVLDRRELPETVGFILEITGEPGLNANSARPKAFKALLSTNDNHQRAFDTGRLRQPTVRIVKPGTFSDYRRWRGERLNTGIGQIKIPVVMVDPASIEWLEERVVKEL</sequence>
<dbReference type="InterPro" id="IPR055378">
    <property type="entry name" value="GH3_C"/>
</dbReference>
<organism evidence="3 4">
    <name type="scientific">Scleroderma citrinum Foug A</name>
    <dbReference type="NCBI Taxonomy" id="1036808"/>
    <lineage>
        <taxon>Eukaryota</taxon>
        <taxon>Fungi</taxon>
        <taxon>Dikarya</taxon>
        <taxon>Basidiomycota</taxon>
        <taxon>Agaricomycotina</taxon>
        <taxon>Agaricomycetes</taxon>
        <taxon>Agaricomycetidae</taxon>
        <taxon>Boletales</taxon>
        <taxon>Sclerodermatineae</taxon>
        <taxon>Sclerodermataceae</taxon>
        <taxon>Scleroderma</taxon>
    </lineage>
</organism>
<dbReference type="AlphaFoldDB" id="A0A0C2Z349"/>
<dbReference type="PANTHER" id="PTHR31901">
    <property type="entry name" value="GH3 DOMAIN-CONTAINING PROTEIN"/>
    <property type="match status" value="1"/>
</dbReference>
<dbReference type="Pfam" id="PF03321">
    <property type="entry name" value="GH3"/>
    <property type="match status" value="1"/>
</dbReference>
<evidence type="ECO:0000259" key="2">
    <source>
        <dbReference type="Pfam" id="PF23572"/>
    </source>
</evidence>
<dbReference type="Pfam" id="PF23572">
    <property type="entry name" value="GH3_C"/>
    <property type="match status" value="1"/>
</dbReference>
<proteinExistence type="predicted"/>
<dbReference type="InterPro" id="IPR055377">
    <property type="entry name" value="GH3_M"/>
</dbReference>
<evidence type="ECO:0000313" key="3">
    <source>
        <dbReference type="EMBL" id="KIM56343.1"/>
    </source>
</evidence>
<feature type="domain" description="GH3 middle" evidence="1">
    <location>
        <begin position="178"/>
        <end position="242"/>
    </location>
</feature>
<dbReference type="OrthoDB" id="10004661at2759"/>
<reference evidence="3 4" key="1">
    <citation type="submission" date="2014-04" db="EMBL/GenBank/DDBJ databases">
        <authorList>
            <consortium name="DOE Joint Genome Institute"/>
            <person name="Kuo A."/>
            <person name="Kohler A."/>
            <person name="Nagy L.G."/>
            <person name="Floudas D."/>
            <person name="Copeland A."/>
            <person name="Barry K.W."/>
            <person name="Cichocki N."/>
            <person name="Veneault-Fourrey C."/>
            <person name="LaButti K."/>
            <person name="Lindquist E.A."/>
            <person name="Lipzen A."/>
            <person name="Lundell T."/>
            <person name="Morin E."/>
            <person name="Murat C."/>
            <person name="Sun H."/>
            <person name="Tunlid A."/>
            <person name="Henrissat B."/>
            <person name="Grigoriev I.V."/>
            <person name="Hibbett D.S."/>
            <person name="Martin F."/>
            <person name="Nordberg H.P."/>
            <person name="Cantor M.N."/>
            <person name="Hua S.X."/>
        </authorList>
    </citation>
    <scope>NUCLEOTIDE SEQUENCE [LARGE SCALE GENOMIC DNA]</scope>
    <source>
        <strain evidence="3 4">Foug A</strain>
    </source>
</reference>
<dbReference type="GO" id="GO:0016881">
    <property type="term" value="F:acid-amino acid ligase activity"/>
    <property type="evidence" value="ECO:0007669"/>
    <property type="project" value="TreeGrafter"/>
</dbReference>
<dbReference type="EMBL" id="KN822118">
    <property type="protein sequence ID" value="KIM56343.1"/>
    <property type="molecule type" value="Genomic_DNA"/>
</dbReference>
<protein>
    <submittedName>
        <fullName evidence="3">Uncharacterized protein</fullName>
    </submittedName>
</protein>
<evidence type="ECO:0000259" key="1">
    <source>
        <dbReference type="Pfam" id="PF23571"/>
    </source>
</evidence>
<dbReference type="HOGENOM" id="CLU_062473_0_0_1"/>
<accession>A0A0C2Z349</accession>
<dbReference type="InParanoid" id="A0A0C2Z349"/>
<reference evidence="4" key="2">
    <citation type="submission" date="2015-01" db="EMBL/GenBank/DDBJ databases">
        <title>Evolutionary Origins and Diversification of the Mycorrhizal Mutualists.</title>
        <authorList>
            <consortium name="DOE Joint Genome Institute"/>
            <consortium name="Mycorrhizal Genomics Consortium"/>
            <person name="Kohler A."/>
            <person name="Kuo A."/>
            <person name="Nagy L.G."/>
            <person name="Floudas D."/>
            <person name="Copeland A."/>
            <person name="Barry K.W."/>
            <person name="Cichocki N."/>
            <person name="Veneault-Fourrey C."/>
            <person name="LaButti K."/>
            <person name="Lindquist E.A."/>
            <person name="Lipzen A."/>
            <person name="Lundell T."/>
            <person name="Morin E."/>
            <person name="Murat C."/>
            <person name="Riley R."/>
            <person name="Ohm R."/>
            <person name="Sun H."/>
            <person name="Tunlid A."/>
            <person name="Henrissat B."/>
            <person name="Grigoriev I.V."/>
            <person name="Hibbett D.S."/>
            <person name="Martin F."/>
        </authorList>
    </citation>
    <scope>NUCLEOTIDE SEQUENCE [LARGE SCALE GENOMIC DNA]</scope>
    <source>
        <strain evidence="4">Foug A</strain>
    </source>
</reference>
<dbReference type="Proteomes" id="UP000053989">
    <property type="component" value="Unassembled WGS sequence"/>
</dbReference>
<feature type="domain" description="GH3 C-terminal" evidence="2">
    <location>
        <begin position="261"/>
        <end position="370"/>
    </location>
</feature>
<dbReference type="GO" id="GO:0005737">
    <property type="term" value="C:cytoplasm"/>
    <property type="evidence" value="ECO:0007669"/>
    <property type="project" value="TreeGrafter"/>
</dbReference>
<gene>
    <name evidence="3" type="ORF">SCLCIDRAFT_1220375</name>
</gene>
<keyword evidence="4" id="KW-1185">Reference proteome</keyword>
<dbReference type="PANTHER" id="PTHR31901:SF9">
    <property type="entry name" value="GH3 DOMAIN-CONTAINING PROTEIN"/>
    <property type="match status" value="1"/>
</dbReference>
<dbReference type="InterPro" id="IPR004993">
    <property type="entry name" value="GH3"/>
</dbReference>
<evidence type="ECO:0000313" key="4">
    <source>
        <dbReference type="Proteomes" id="UP000053989"/>
    </source>
</evidence>